<dbReference type="SMART" id="SM00448">
    <property type="entry name" value="REC"/>
    <property type="match status" value="1"/>
</dbReference>
<dbReference type="InterPro" id="IPR000792">
    <property type="entry name" value="Tscrpt_reg_LuxR_C"/>
</dbReference>
<dbReference type="STRING" id="419479.SAMN04488563_4200"/>
<dbReference type="PANTHER" id="PTHR43214:SF24">
    <property type="entry name" value="TRANSCRIPTIONAL REGULATORY PROTEIN NARL-RELATED"/>
    <property type="match status" value="1"/>
</dbReference>
<dbReference type="CDD" id="cd06170">
    <property type="entry name" value="LuxR_C_like"/>
    <property type="match status" value="1"/>
</dbReference>
<accession>A0A1H2KSB0</accession>
<feature type="modified residue" description="4-aspartylphosphate" evidence="5">
    <location>
        <position position="54"/>
    </location>
</feature>
<gene>
    <name evidence="8" type="ORF">SAMN04488563_4200</name>
</gene>
<feature type="domain" description="HTH luxR-type" evidence="6">
    <location>
        <begin position="147"/>
        <end position="212"/>
    </location>
</feature>
<evidence type="ECO:0000313" key="9">
    <source>
        <dbReference type="Proteomes" id="UP000182977"/>
    </source>
</evidence>
<dbReference type="RefSeq" id="WP_046768494.1">
    <property type="nucleotide sequence ID" value="NZ_KQ061226.1"/>
</dbReference>
<dbReference type="SUPFAM" id="SSF52172">
    <property type="entry name" value="CheY-like"/>
    <property type="match status" value="1"/>
</dbReference>
<protein>
    <submittedName>
        <fullName evidence="8">DNA-binding response regulator, NarL/FixJ family, contains REC and HTH domains</fullName>
    </submittedName>
</protein>
<organism evidence="8 9">
    <name type="scientific">Jiangella alkaliphila</name>
    <dbReference type="NCBI Taxonomy" id="419479"/>
    <lineage>
        <taxon>Bacteria</taxon>
        <taxon>Bacillati</taxon>
        <taxon>Actinomycetota</taxon>
        <taxon>Actinomycetes</taxon>
        <taxon>Jiangellales</taxon>
        <taxon>Jiangellaceae</taxon>
        <taxon>Jiangella</taxon>
    </lineage>
</organism>
<keyword evidence="4" id="KW-0804">Transcription</keyword>
<evidence type="ECO:0000256" key="4">
    <source>
        <dbReference type="ARBA" id="ARBA00023163"/>
    </source>
</evidence>
<feature type="domain" description="Response regulatory" evidence="7">
    <location>
        <begin position="3"/>
        <end position="119"/>
    </location>
</feature>
<dbReference type="PANTHER" id="PTHR43214">
    <property type="entry name" value="TWO-COMPONENT RESPONSE REGULATOR"/>
    <property type="match status" value="1"/>
</dbReference>
<proteinExistence type="predicted"/>
<dbReference type="PROSITE" id="PS50043">
    <property type="entry name" value="HTH_LUXR_2"/>
    <property type="match status" value="1"/>
</dbReference>
<keyword evidence="9" id="KW-1185">Reference proteome</keyword>
<keyword evidence="3 8" id="KW-0238">DNA-binding</keyword>
<dbReference type="PROSITE" id="PS50110">
    <property type="entry name" value="RESPONSE_REGULATORY"/>
    <property type="match status" value="1"/>
</dbReference>
<dbReference type="GO" id="GO:0006355">
    <property type="term" value="P:regulation of DNA-templated transcription"/>
    <property type="evidence" value="ECO:0007669"/>
    <property type="project" value="InterPro"/>
</dbReference>
<dbReference type="Pfam" id="PF00072">
    <property type="entry name" value="Response_reg"/>
    <property type="match status" value="1"/>
</dbReference>
<dbReference type="InterPro" id="IPR011006">
    <property type="entry name" value="CheY-like_superfamily"/>
</dbReference>
<dbReference type="PRINTS" id="PR00038">
    <property type="entry name" value="HTHLUXR"/>
</dbReference>
<sequence length="222" mass="23248">MIRVLLVDDQPLVRAGLRRILEPQDGVVVAGECDDGDQVPAAVAGHRPDVVVMDVRMRRVDGAEATRRLREQADAPPVLVLTTFDDDDTVAAALGAGAAGFILKDAPGEDIVRATAAVAAGDSWLDPQITGSVLAAYRRTARRRAAGDAAAGQLTARERDVLRHVARGATNTEVAAALFVGEATVKTHLGHILAKLGLRDRAAAIVFAYDHGLAGDGSIVEP</sequence>
<dbReference type="Proteomes" id="UP000182977">
    <property type="component" value="Chromosome I"/>
</dbReference>
<dbReference type="InterPro" id="IPR016032">
    <property type="entry name" value="Sig_transdc_resp-reg_C-effctor"/>
</dbReference>
<dbReference type="GO" id="GO:0003677">
    <property type="term" value="F:DNA binding"/>
    <property type="evidence" value="ECO:0007669"/>
    <property type="project" value="UniProtKB-KW"/>
</dbReference>
<evidence type="ECO:0000259" key="6">
    <source>
        <dbReference type="PROSITE" id="PS50043"/>
    </source>
</evidence>
<dbReference type="CDD" id="cd17535">
    <property type="entry name" value="REC_NarL-like"/>
    <property type="match status" value="1"/>
</dbReference>
<keyword evidence="1 5" id="KW-0597">Phosphoprotein</keyword>
<dbReference type="Gene3D" id="3.40.50.2300">
    <property type="match status" value="1"/>
</dbReference>
<dbReference type="InterPro" id="IPR001789">
    <property type="entry name" value="Sig_transdc_resp-reg_receiver"/>
</dbReference>
<dbReference type="SMART" id="SM00421">
    <property type="entry name" value="HTH_LUXR"/>
    <property type="match status" value="1"/>
</dbReference>
<keyword evidence="2" id="KW-0805">Transcription regulation</keyword>
<evidence type="ECO:0000256" key="3">
    <source>
        <dbReference type="ARBA" id="ARBA00023125"/>
    </source>
</evidence>
<name>A0A1H2KSB0_9ACTN</name>
<dbReference type="PROSITE" id="PS00622">
    <property type="entry name" value="HTH_LUXR_1"/>
    <property type="match status" value="1"/>
</dbReference>
<evidence type="ECO:0000313" key="8">
    <source>
        <dbReference type="EMBL" id="SDU71532.1"/>
    </source>
</evidence>
<reference evidence="9" key="1">
    <citation type="submission" date="2016-10" db="EMBL/GenBank/DDBJ databases">
        <authorList>
            <person name="Varghese N."/>
            <person name="Submissions S."/>
        </authorList>
    </citation>
    <scope>NUCLEOTIDE SEQUENCE [LARGE SCALE GENOMIC DNA]</scope>
    <source>
        <strain evidence="9">DSM 45079</strain>
    </source>
</reference>
<evidence type="ECO:0000256" key="5">
    <source>
        <dbReference type="PROSITE-ProRule" id="PRU00169"/>
    </source>
</evidence>
<dbReference type="OrthoDB" id="9808843at2"/>
<dbReference type="EMBL" id="LT629791">
    <property type="protein sequence ID" value="SDU71532.1"/>
    <property type="molecule type" value="Genomic_DNA"/>
</dbReference>
<dbReference type="InterPro" id="IPR039420">
    <property type="entry name" value="WalR-like"/>
</dbReference>
<dbReference type="Pfam" id="PF00196">
    <property type="entry name" value="GerE"/>
    <property type="match status" value="1"/>
</dbReference>
<dbReference type="AlphaFoldDB" id="A0A1H2KSB0"/>
<evidence type="ECO:0000259" key="7">
    <source>
        <dbReference type="PROSITE" id="PS50110"/>
    </source>
</evidence>
<evidence type="ECO:0000256" key="2">
    <source>
        <dbReference type="ARBA" id="ARBA00023015"/>
    </source>
</evidence>
<evidence type="ECO:0000256" key="1">
    <source>
        <dbReference type="ARBA" id="ARBA00022553"/>
    </source>
</evidence>
<dbReference type="SUPFAM" id="SSF46894">
    <property type="entry name" value="C-terminal effector domain of the bipartite response regulators"/>
    <property type="match status" value="1"/>
</dbReference>
<dbReference type="GO" id="GO:0000160">
    <property type="term" value="P:phosphorelay signal transduction system"/>
    <property type="evidence" value="ECO:0007669"/>
    <property type="project" value="InterPro"/>
</dbReference>
<dbReference type="InterPro" id="IPR058245">
    <property type="entry name" value="NreC/VraR/RcsB-like_REC"/>
</dbReference>